<keyword evidence="6" id="KW-0446">Lipid-binding</keyword>
<dbReference type="SUPFAM" id="SSF57889">
    <property type="entry name" value="Cysteine-rich domain"/>
    <property type="match status" value="1"/>
</dbReference>
<evidence type="ECO:0000256" key="8">
    <source>
        <dbReference type="SAM" id="Coils"/>
    </source>
</evidence>
<reference evidence="14" key="2">
    <citation type="submission" date="2019-12" db="UniProtKB">
        <authorList>
            <consortium name="WormBaseParasite"/>
        </authorList>
    </citation>
    <scope>IDENTIFICATION</scope>
</reference>
<evidence type="ECO:0000256" key="3">
    <source>
        <dbReference type="ARBA" id="ARBA00022723"/>
    </source>
</evidence>
<keyword evidence="7" id="KW-0472">Membrane</keyword>
<dbReference type="GO" id="GO:0016020">
    <property type="term" value="C:membrane"/>
    <property type="evidence" value="ECO:0007669"/>
    <property type="project" value="UniProtKB-SubCell"/>
</dbReference>
<dbReference type="SMART" id="SM00228">
    <property type="entry name" value="PDZ"/>
    <property type="match status" value="1"/>
</dbReference>
<dbReference type="InterPro" id="IPR046349">
    <property type="entry name" value="C1-like_sf"/>
</dbReference>
<dbReference type="WBParaSite" id="TMUE_3000012502.2">
    <property type="protein sequence ID" value="TMUE_3000012502.2"/>
    <property type="gene ID" value="WBGene00289413"/>
</dbReference>
<dbReference type="GO" id="GO:0006869">
    <property type="term" value="P:lipid transport"/>
    <property type="evidence" value="ECO:0007669"/>
    <property type="project" value="UniProtKB-KW"/>
</dbReference>
<dbReference type="GO" id="GO:1990456">
    <property type="term" value="P:mitochondrion-endoplasmic reticulum membrane tethering"/>
    <property type="evidence" value="ECO:0007669"/>
    <property type="project" value="InterPro"/>
</dbReference>
<evidence type="ECO:0000259" key="12">
    <source>
        <dbReference type="PROSITE" id="PS51847"/>
    </source>
</evidence>
<dbReference type="Pfam" id="PF26547">
    <property type="entry name" value="PDZD8_N"/>
    <property type="match status" value="1"/>
</dbReference>
<dbReference type="InterPro" id="IPR002219">
    <property type="entry name" value="PKC_DAG/PE"/>
</dbReference>
<evidence type="ECO:0000256" key="1">
    <source>
        <dbReference type="ARBA" id="ARBA00004370"/>
    </source>
</evidence>
<keyword evidence="3" id="KW-0479">Metal-binding</keyword>
<dbReference type="GO" id="GO:0051560">
    <property type="term" value="P:mitochondrial calcium ion homeostasis"/>
    <property type="evidence" value="ECO:0007669"/>
    <property type="project" value="InterPro"/>
</dbReference>
<evidence type="ECO:0000256" key="4">
    <source>
        <dbReference type="ARBA" id="ARBA00022833"/>
    </source>
</evidence>
<dbReference type="InterPro" id="IPR001478">
    <property type="entry name" value="PDZ"/>
</dbReference>
<feature type="domain" description="PDZ" evidence="11">
    <location>
        <begin position="330"/>
        <end position="414"/>
    </location>
</feature>
<keyword evidence="4" id="KW-0862">Zinc</keyword>
<dbReference type="Pfam" id="PF17820">
    <property type="entry name" value="PDZ_6"/>
    <property type="match status" value="1"/>
</dbReference>
<protein>
    <submittedName>
        <fullName evidence="14">Phorbol-ester/DAG-type domain-containing protein</fullName>
    </submittedName>
</protein>
<comment type="subcellular location">
    <subcellularLocation>
        <location evidence="1">Membrane</location>
    </subcellularLocation>
</comment>
<dbReference type="PANTHER" id="PTHR21519">
    <property type="entry name" value="PDZ DOMAIN-CONTAINING PROTEIN 8"/>
    <property type="match status" value="1"/>
</dbReference>
<dbReference type="InterPro" id="IPR058801">
    <property type="entry name" value="PDZD8_N"/>
</dbReference>
<dbReference type="InterPro" id="IPR031468">
    <property type="entry name" value="SMP_LBD"/>
</dbReference>
<dbReference type="InterPro" id="IPR036034">
    <property type="entry name" value="PDZ_sf"/>
</dbReference>
<dbReference type="AlphaFoldDB" id="A0A5S6R016"/>
<sequence>MLLLLVAFLSGILFVILLEVILLFGIHQWSPAVQKESEGDLRSDSSFRLPTELKQLLVSPGLTDVLKKKESCTSLNLLLQFVFQEIRQTRRLRGWLLRKLKIEFCELLSHFAASRLLQDIRIVSLDVGCHLPVVKSSQVCNVQLSADEDSFEELELLLDIDYHGGFELVLNLVSIIDTGACLRVKVSRISGEVRLRFTRNPFTHWSFTFTQEPRIDFDIDSKLRKRHLPQLVPLIINQFRRMFRKKHVLPAYRIRFEPFFSNPLYQPVSFASSEWLREKIGGCLVVTSVHCTRLNIGDLPLGHSEMFLRFSISEKWVSVHASSDLPFALVLRLRKESAEVGTGILFRRSRPLKKAARSVEILEVSPDSPAARCGLKPGDVLLSINNVIVRSDRQAIKLLSGNVAEYDLLVERILHDDTEDDGESVSARKLPRVRSDLSPSTNLVAKERLRKSYSTSDLAAFPTAETELDSASRSSIHAERKRSHSVGHKYNLQKLRTGHSVRGTSESVSDGKSVAQSALLDLPDEANVERPADVKECVSQFEKDSASAAVSTEYTMDDSLVLPLSEKHACLTICLYTKPILESEAVEPTPLCFVSLFVSDILRECSLTDSKVYSESFCFKPVAAASVPLKLRSLSQQQGFDPNLCYGDVRAVFRWYPSSTFEGLEQELRGDREFVNLQTEAPSGPRETENSGGHQWANKQFQEPTLCLICLKKIWLRSALQCTQCSTVIHKKCQSKVSLLEPCGHVVEAVATDGNEGEVEGSEAEQGIDASLYMEPEKPRRGNSAATIGRVVFSRSIVHTAVSKRWASMRLKRGNVRLSKSKAKSSESKLASTSSATESLDAEAAAESTLKTLAASDLAADKKDASQENVGPNVHNLLYTKTGTYNEHIIKAAKCMGKSLFADLPLGERKEKINAQIDKLQAEINRANNARLDLLRKRKGSGGRGDDDVELQLEKLDETAQGLAVLMLHYCAGLQNCQECELEDAKVQEEEEEEEEEEGQEQEQGQAETEQSDNEGSSSGSERKALQLVNL</sequence>
<evidence type="ECO:0000313" key="13">
    <source>
        <dbReference type="Proteomes" id="UP000046395"/>
    </source>
</evidence>
<evidence type="ECO:0000256" key="2">
    <source>
        <dbReference type="ARBA" id="ARBA00022448"/>
    </source>
</evidence>
<evidence type="ECO:0000256" key="7">
    <source>
        <dbReference type="ARBA" id="ARBA00023136"/>
    </source>
</evidence>
<dbReference type="PROSITE" id="PS51847">
    <property type="entry name" value="SMP"/>
    <property type="match status" value="1"/>
</dbReference>
<evidence type="ECO:0000256" key="5">
    <source>
        <dbReference type="ARBA" id="ARBA00023055"/>
    </source>
</evidence>
<dbReference type="Gene3D" id="3.30.60.20">
    <property type="match status" value="1"/>
</dbReference>
<proteinExistence type="predicted"/>
<feature type="coiled-coil region" evidence="8">
    <location>
        <begin position="910"/>
        <end position="937"/>
    </location>
</feature>
<dbReference type="PROSITE" id="PS50081">
    <property type="entry name" value="ZF_DAG_PE_2"/>
    <property type="match status" value="1"/>
</dbReference>
<feature type="domain" description="Phorbol-ester/DAG-type" evidence="10">
    <location>
        <begin position="693"/>
        <end position="743"/>
    </location>
</feature>
<feature type="compositionally biased region" description="Acidic residues" evidence="9">
    <location>
        <begin position="989"/>
        <end position="1001"/>
    </location>
</feature>
<reference evidence="13" key="1">
    <citation type="submission" date="2014-03" db="EMBL/GenBank/DDBJ databases">
        <title>The whipworm genome and dual-species transcriptomics of an intimate host-pathogen interaction.</title>
        <authorList>
            <person name="Foth B.J."/>
            <person name="Tsai I.J."/>
            <person name="Reid A.J."/>
            <person name="Bancroft A.J."/>
            <person name="Nichol S."/>
            <person name="Tracey A."/>
            <person name="Holroyd N."/>
            <person name="Cotton J.A."/>
            <person name="Stanley E.J."/>
            <person name="Zarowiecki M."/>
            <person name="Liu J.Z."/>
            <person name="Huckvale T."/>
            <person name="Cooper P.J."/>
            <person name="Grencis R.K."/>
            <person name="Berriman M."/>
        </authorList>
    </citation>
    <scope>NUCLEOTIDE SEQUENCE [LARGE SCALE GENOMIC DNA]</scope>
    <source>
        <strain evidence="13">Edinburgh</strain>
    </source>
</reference>
<dbReference type="GO" id="GO:0005739">
    <property type="term" value="C:mitochondrion"/>
    <property type="evidence" value="ECO:0007669"/>
    <property type="project" value="GOC"/>
</dbReference>
<dbReference type="GO" id="GO:0044233">
    <property type="term" value="C:mitochondria-associated endoplasmic reticulum membrane contact site"/>
    <property type="evidence" value="ECO:0007669"/>
    <property type="project" value="InterPro"/>
</dbReference>
<evidence type="ECO:0000256" key="9">
    <source>
        <dbReference type="SAM" id="MobiDB-lite"/>
    </source>
</evidence>
<dbReference type="SMART" id="SM00109">
    <property type="entry name" value="C1"/>
    <property type="match status" value="1"/>
</dbReference>
<keyword evidence="13" id="KW-1185">Reference proteome</keyword>
<dbReference type="GO" id="GO:0008289">
    <property type="term" value="F:lipid binding"/>
    <property type="evidence" value="ECO:0007669"/>
    <property type="project" value="UniProtKB-KW"/>
</dbReference>
<dbReference type="SUPFAM" id="SSF50156">
    <property type="entry name" value="PDZ domain-like"/>
    <property type="match status" value="1"/>
</dbReference>
<keyword evidence="8" id="KW-0175">Coiled coil</keyword>
<feature type="compositionally biased region" description="Low complexity" evidence="9">
    <location>
        <begin position="828"/>
        <end position="841"/>
    </location>
</feature>
<feature type="region of interest" description="Disordered" evidence="9">
    <location>
        <begin position="983"/>
        <end position="1031"/>
    </location>
</feature>
<dbReference type="InterPro" id="IPR041489">
    <property type="entry name" value="PDZ_6"/>
</dbReference>
<organism evidence="13 14">
    <name type="scientific">Trichuris muris</name>
    <name type="common">Mouse whipworm</name>
    <dbReference type="NCBI Taxonomy" id="70415"/>
    <lineage>
        <taxon>Eukaryota</taxon>
        <taxon>Metazoa</taxon>
        <taxon>Ecdysozoa</taxon>
        <taxon>Nematoda</taxon>
        <taxon>Enoplea</taxon>
        <taxon>Dorylaimia</taxon>
        <taxon>Trichinellida</taxon>
        <taxon>Trichuridae</taxon>
        <taxon>Trichuris</taxon>
    </lineage>
</organism>
<evidence type="ECO:0000259" key="10">
    <source>
        <dbReference type="PROSITE" id="PS50081"/>
    </source>
</evidence>
<evidence type="ECO:0000313" key="14">
    <source>
        <dbReference type="WBParaSite" id="TMUE_3000012502.1"/>
    </source>
</evidence>
<keyword evidence="5" id="KW-0445">Lipid transport</keyword>
<feature type="region of interest" description="Disordered" evidence="9">
    <location>
        <begin position="469"/>
        <end position="491"/>
    </location>
</feature>
<dbReference type="Gene3D" id="2.30.42.10">
    <property type="match status" value="1"/>
</dbReference>
<name>A0A5S6R016_TRIMR</name>
<feature type="domain" description="SMP-LTD" evidence="12">
    <location>
        <begin position="68"/>
        <end position="258"/>
    </location>
</feature>
<dbReference type="InterPro" id="IPR039275">
    <property type="entry name" value="PDZD8"/>
</dbReference>
<dbReference type="Proteomes" id="UP000046395">
    <property type="component" value="Unassembled WGS sequence"/>
</dbReference>
<keyword evidence="2" id="KW-0813">Transport</keyword>
<dbReference type="GO" id="GO:0046872">
    <property type="term" value="F:metal ion binding"/>
    <property type="evidence" value="ECO:0007669"/>
    <property type="project" value="UniProtKB-KW"/>
</dbReference>
<dbReference type="Pfam" id="PF00130">
    <property type="entry name" value="C1_1"/>
    <property type="match status" value="1"/>
</dbReference>
<evidence type="ECO:0000256" key="6">
    <source>
        <dbReference type="ARBA" id="ARBA00023121"/>
    </source>
</evidence>
<dbReference type="STRING" id="70415.A0A5S6R016"/>
<dbReference type="WBParaSite" id="TMUE_3000012502.1">
    <property type="protein sequence ID" value="TMUE_3000012502.1"/>
    <property type="gene ID" value="WBGene00289413"/>
</dbReference>
<dbReference type="PROSITE" id="PS00479">
    <property type="entry name" value="ZF_DAG_PE_1"/>
    <property type="match status" value="1"/>
</dbReference>
<dbReference type="PANTHER" id="PTHR21519:SF1">
    <property type="entry name" value="PDZ DOMAIN-CONTAINING PROTEIN 8"/>
    <property type="match status" value="1"/>
</dbReference>
<accession>A0A5S6R016</accession>
<evidence type="ECO:0000259" key="11">
    <source>
        <dbReference type="PROSITE" id="PS50106"/>
    </source>
</evidence>
<feature type="region of interest" description="Disordered" evidence="9">
    <location>
        <begin position="817"/>
        <end position="841"/>
    </location>
</feature>
<dbReference type="CDD" id="cd21674">
    <property type="entry name" value="SMP_PDZD8"/>
    <property type="match status" value="1"/>
</dbReference>
<dbReference type="PROSITE" id="PS50106">
    <property type="entry name" value="PDZ"/>
    <property type="match status" value="1"/>
</dbReference>